<dbReference type="InterPro" id="IPR019776">
    <property type="entry name" value="Flagellar_basal_body_rod_CS"/>
</dbReference>
<evidence type="ECO:0000313" key="8">
    <source>
        <dbReference type="EMBL" id="MDR5875301.1"/>
    </source>
</evidence>
<name>A0ABU1GCV1_9GAMM</name>
<dbReference type="InterPro" id="IPR006300">
    <property type="entry name" value="FlgB"/>
</dbReference>
<reference evidence="8 9" key="1">
    <citation type="submission" date="2023-04" db="EMBL/GenBank/DDBJ databases">
        <title>A long-awaited taxogenomic arrangement of the family Halomonadaceae.</title>
        <authorList>
            <person name="De La Haba R."/>
            <person name="Chuvochina M."/>
            <person name="Wittouck S."/>
            <person name="Arahal D.R."/>
            <person name="Sanchez-Porro C."/>
            <person name="Hugenholtz P."/>
            <person name="Ventosa A."/>
        </authorList>
    </citation>
    <scope>NUCLEOTIDE SEQUENCE [LARGE SCALE GENOMIC DNA]</scope>
    <source>
        <strain evidence="8 9">DSM 18042</strain>
    </source>
</reference>
<dbReference type="Pfam" id="PF00460">
    <property type="entry name" value="Flg_bb_rod"/>
    <property type="match status" value="1"/>
</dbReference>
<comment type="subunit">
    <text evidence="6">The basal body constitutes a major portion of the flagellar organelle and consists of a number of rings mounted on a central rod.</text>
</comment>
<proteinExistence type="inferred from homology"/>
<keyword evidence="9" id="KW-1185">Reference proteome</keyword>
<dbReference type="InterPro" id="IPR001444">
    <property type="entry name" value="Flag_bb_rod_N"/>
</dbReference>
<dbReference type="PANTHER" id="PTHR30435:SF12">
    <property type="entry name" value="FLAGELLAR BASAL BODY ROD PROTEIN FLGB"/>
    <property type="match status" value="1"/>
</dbReference>
<feature type="domain" description="Flagellar basal body rod protein N-terminal" evidence="7">
    <location>
        <begin position="9"/>
        <end position="39"/>
    </location>
</feature>
<evidence type="ECO:0000256" key="6">
    <source>
        <dbReference type="PIRNR" id="PIRNR002889"/>
    </source>
</evidence>
<protein>
    <recommendedName>
        <fullName evidence="3 6">Flagellar basal body rod protein FlgB</fullName>
    </recommendedName>
</protein>
<sequence length="144" mass="15728">MLDQLESSLNYHQQALGLRQARHEVLSANIANADTPNYKARDIDFASELKKAVDAGQQGQSGNSGGLTLSRTSEHHLMGQGPATNTATDTDLLYRIPSQPSLDGNTVEMDRERAQFADNAVRYQAALTIMNSRIQGLKTAMQPE</sequence>
<evidence type="ECO:0000256" key="1">
    <source>
        <dbReference type="ARBA" id="ARBA00004117"/>
    </source>
</evidence>
<dbReference type="PROSITE" id="PS00588">
    <property type="entry name" value="FLAGELLA_BB_ROD"/>
    <property type="match status" value="1"/>
</dbReference>
<evidence type="ECO:0000256" key="3">
    <source>
        <dbReference type="ARBA" id="ARBA00014376"/>
    </source>
</evidence>
<dbReference type="EMBL" id="JARWAI010000006">
    <property type="protein sequence ID" value="MDR5875301.1"/>
    <property type="molecule type" value="Genomic_DNA"/>
</dbReference>
<evidence type="ECO:0000256" key="4">
    <source>
        <dbReference type="ARBA" id="ARBA00023143"/>
    </source>
</evidence>
<organism evidence="8 9">
    <name type="scientific">Vreelandella gomseomensis</name>
    <dbReference type="NCBI Taxonomy" id="370766"/>
    <lineage>
        <taxon>Bacteria</taxon>
        <taxon>Pseudomonadati</taxon>
        <taxon>Pseudomonadota</taxon>
        <taxon>Gammaproteobacteria</taxon>
        <taxon>Oceanospirillales</taxon>
        <taxon>Halomonadaceae</taxon>
        <taxon>Vreelandella</taxon>
    </lineage>
</organism>
<dbReference type="RefSeq" id="WP_230447593.1">
    <property type="nucleotide sequence ID" value="NZ_JARWAI010000006.1"/>
</dbReference>
<evidence type="ECO:0000256" key="5">
    <source>
        <dbReference type="ARBA" id="ARBA00024934"/>
    </source>
</evidence>
<comment type="function">
    <text evidence="5 6">Structural component of flagellum, the bacterial motility apparatus. Part of the rod structure of flagellar basal body.</text>
</comment>
<comment type="similarity">
    <text evidence="2 6">Belongs to the flagella basal body rod proteins family.</text>
</comment>
<keyword evidence="4 6" id="KW-0975">Bacterial flagellum</keyword>
<keyword evidence="8" id="KW-0969">Cilium</keyword>
<keyword evidence="8" id="KW-0966">Cell projection</keyword>
<dbReference type="NCBIfam" id="TIGR01396">
    <property type="entry name" value="FlgB"/>
    <property type="match status" value="1"/>
</dbReference>
<evidence type="ECO:0000256" key="2">
    <source>
        <dbReference type="ARBA" id="ARBA00009677"/>
    </source>
</evidence>
<keyword evidence="8" id="KW-0282">Flagellum</keyword>
<dbReference type="PANTHER" id="PTHR30435">
    <property type="entry name" value="FLAGELLAR PROTEIN"/>
    <property type="match status" value="1"/>
</dbReference>
<comment type="caution">
    <text evidence="8">The sequence shown here is derived from an EMBL/GenBank/DDBJ whole genome shotgun (WGS) entry which is preliminary data.</text>
</comment>
<accession>A0ABU1GCV1</accession>
<comment type="subcellular location">
    <subcellularLocation>
        <location evidence="1 6">Bacterial flagellum basal body</location>
    </subcellularLocation>
</comment>
<dbReference type="PIRSF" id="PIRSF002889">
    <property type="entry name" value="Rod_FlgB"/>
    <property type="match status" value="1"/>
</dbReference>
<gene>
    <name evidence="8" type="primary">flgB</name>
    <name evidence="8" type="ORF">QC815_10250</name>
</gene>
<evidence type="ECO:0000259" key="7">
    <source>
        <dbReference type="Pfam" id="PF00460"/>
    </source>
</evidence>
<dbReference type="Proteomes" id="UP001269267">
    <property type="component" value="Unassembled WGS sequence"/>
</dbReference>
<evidence type="ECO:0000313" key="9">
    <source>
        <dbReference type="Proteomes" id="UP001269267"/>
    </source>
</evidence>